<organism evidence="2 3">
    <name type="scientific">Mugilogobius chulae</name>
    <name type="common">yellowstripe goby</name>
    <dbReference type="NCBI Taxonomy" id="88201"/>
    <lineage>
        <taxon>Eukaryota</taxon>
        <taxon>Metazoa</taxon>
        <taxon>Chordata</taxon>
        <taxon>Craniata</taxon>
        <taxon>Vertebrata</taxon>
        <taxon>Euteleostomi</taxon>
        <taxon>Actinopterygii</taxon>
        <taxon>Neopterygii</taxon>
        <taxon>Teleostei</taxon>
        <taxon>Neoteleostei</taxon>
        <taxon>Acanthomorphata</taxon>
        <taxon>Gobiaria</taxon>
        <taxon>Gobiiformes</taxon>
        <taxon>Gobioidei</taxon>
        <taxon>Gobiidae</taxon>
        <taxon>Gobionellinae</taxon>
        <taxon>Mugilogobius</taxon>
    </lineage>
</organism>
<evidence type="ECO:0000256" key="1">
    <source>
        <dbReference type="SAM" id="MobiDB-lite"/>
    </source>
</evidence>
<dbReference type="EMBL" id="JBBPFD010000003">
    <property type="protein sequence ID" value="KAK7933300.1"/>
    <property type="molecule type" value="Genomic_DNA"/>
</dbReference>
<reference evidence="3" key="1">
    <citation type="submission" date="2024-04" db="EMBL/GenBank/DDBJ databases">
        <title>Salinicola lusitanus LLJ914,a marine bacterium isolated from the Okinawa Trough.</title>
        <authorList>
            <person name="Li J."/>
        </authorList>
    </citation>
    <scope>NUCLEOTIDE SEQUENCE [LARGE SCALE GENOMIC DNA]</scope>
</reference>
<dbReference type="AlphaFoldDB" id="A0AAW0PU99"/>
<proteinExistence type="predicted"/>
<comment type="caution">
    <text evidence="2">The sequence shown here is derived from an EMBL/GenBank/DDBJ whole genome shotgun (WGS) entry which is preliminary data.</text>
</comment>
<gene>
    <name evidence="2" type="ORF">WMY93_004196</name>
</gene>
<evidence type="ECO:0000313" key="3">
    <source>
        <dbReference type="Proteomes" id="UP001460270"/>
    </source>
</evidence>
<feature type="compositionally biased region" description="Polar residues" evidence="1">
    <location>
        <begin position="62"/>
        <end position="81"/>
    </location>
</feature>
<feature type="compositionally biased region" description="Polar residues" evidence="1">
    <location>
        <begin position="13"/>
        <end position="23"/>
    </location>
</feature>
<feature type="region of interest" description="Disordered" evidence="1">
    <location>
        <begin position="1"/>
        <end position="90"/>
    </location>
</feature>
<keyword evidence="3" id="KW-1185">Reference proteome</keyword>
<sequence>MKKQAKACAETIPLSSPSGSSDVQLDHDFQKVSFKSFHGNGHAAADPNPPDSPDVKTKDPNLKNTTWILDTNSQADDNSTDPPETMTETSTLTLWTRRSWRKLSRALGIYLKEFVLIDDEETGTCL</sequence>
<accession>A0AAW0PU99</accession>
<dbReference type="Proteomes" id="UP001460270">
    <property type="component" value="Unassembled WGS sequence"/>
</dbReference>
<name>A0AAW0PU99_9GOBI</name>
<evidence type="ECO:0000313" key="2">
    <source>
        <dbReference type="EMBL" id="KAK7933300.1"/>
    </source>
</evidence>
<protein>
    <submittedName>
        <fullName evidence="2">Uncharacterized protein</fullName>
    </submittedName>
</protein>